<protein>
    <recommendedName>
        <fullName evidence="1">Xylose isomerase-like TIM barrel domain-containing protein</fullName>
    </recommendedName>
</protein>
<organism evidence="2">
    <name type="scientific">uncultured Thermomicrobiales bacterium</name>
    <dbReference type="NCBI Taxonomy" id="1645740"/>
    <lineage>
        <taxon>Bacteria</taxon>
        <taxon>Pseudomonadati</taxon>
        <taxon>Thermomicrobiota</taxon>
        <taxon>Thermomicrobia</taxon>
        <taxon>Thermomicrobiales</taxon>
        <taxon>environmental samples</taxon>
    </lineage>
</organism>
<evidence type="ECO:0000259" key="1">
    <source>
        <dbReference type="Pfam" id="PF01261"/>
    </source>
</evidence>
<reference evidence="2" key="1">
    <citation type="submission" date="2020-02" db="EMBL/GenBank/DDBJ databases">
        <authorList>
            <person name="Meier V. D."/>
        </authorList>
    </citation>
    <scope>NUCLEOTIDE SEQUENCE</scope>
    <source>
        <strain evidence="2">AVDCRST_MAG33</strain>
    </source>
</reference>
<accession>A0A6J4VKM3</accession>
<name>A0A6J4VKM3_9BACT</name>
<dbReference type="PANTHER" id="PTHR12110">
    <property type="entry name" value="HYDROXYPYRUVATE ISOMERASE"/>
    <property type="match status" value="1"/>
</dbReference>
<dbReference type="InterPro" id="IPR013022">
    <property type="entry name" value="Xyl_isomerase-like_TIM-brl"/>
</dbReference>
<sequence length="312" mass="34308">MSGNGNHRHVELGINLGFAGKRWPEPEAWCRIVREQLGLRQVQFSFDLLDPSWPRALRRTRANDVRTAAAAWDIEIHSAFVGLANYTYNGLLDPDQATRHWWRQWWLNAVEVAADIGAKAVGGPLGGMSVADASDPGRRERLTDDLVESVVEIARVTKAAGLRELLIEPTPLRREIPHTPERAGELLARLDGHDGVPVRYLIDLGHALYRPLYADAARLDPWLAGLGDRVGAFHLQNTDTLSDSHWGWPDARGTIDLAANLGEIRAAGHAATPLILEVFYPFEADDDAVLASLASSVAHCRGVMDSVPIDAH</sequence>
<dbReference type="InterPro" id="IPR036237">
    <property type="entry name" value="Xyl_isomerase-like_sf"/>
</dbReference>
<proteinExistence type="predicted"/>
<dbReference type="PANTHER" id="PTHR12110:SF53">
    <property type="entry name" value="BLR5974 PROTEIN"/>
    <property type="match status" value="1"/>
</dbReference>
<evidence type="ECO:0000313" key="2">
    <source>
        <dbReference type="EMBL" id="CAA9578942.1"/>
    </source>
</evidence>
<dbReference type="SUPFAM" id="SSF51658">
    <property type="entry name" value="Xylose isomerase-like"/>
    <property type="match status" value="1"/>
</dbReference>
<gene>
    <name evidence="2" type="ORF">AVDCRST_MAG33-3383</name>
</gene>
<feature type="domain" description="Xylose isomerase-like TIM barrel" evidence="1">
    <location>
        <begin position="36"/>
        <end position="281"/>
    </location>
</feature>
<dbReference type="EMBL" id="CADCWK010000417">
    <property type="protein sequence ID" value="CAA9578942.1"/>
    <property type="molecule type" value="Genomic_DNA"/>
</dbReference>
<dbReference type="InterPro" id="IPR050312">
    <property type="entry name" value="IolE/XylAMocC-like"/>
</dbReference>
<dbReference type="Gene3D" id="3.20.20.150">
    <property type="entry name" value="Divalent-metal-dependent TIM barrel enzymes"/>
    <property type="match status" value="1"/>
</dbReference>
<dbReference type="AlphaFoldDB" id="A0A6J4VKM3"/>
<dbReference type="Pfam" id="PF01261">
    <property type="entry name" value="AP_endonuc_2"/>
    <property type="match status" value="1"/>
</dbReference>